<gene>
    <name evidence="11" type="ORF">TART1_2474</name>
</gene>
<comment type="subcellular location">
    <subcellularLocation>
        <location evidence="1">Cell membrane</location>
        <topology evidence="1">Multi-pass membrane protein</topology>
    </subcellularLocation>
    <subcellularLocation>
        <location evidence="7">Membrane</location>
        <topology evidence="7">Multi-pass membrane protein</topology>
    </subcellularLocation>
</comment>
<evidence type="ECO:0000256" key="2">
    <source>
        <dbReference type="ARBA" id="ARBA00022475"/>
    </source>
</evidence>
<dbReference type="OrthoDB" id="9806929at2"/>
<keyword evidence="2" id="KW-1003">Cell membrane</keyword>
<dbReference type="GO" id="GO:0071978">
    <property type="term" value="P:bacterial-type flagellum-dependent swarming motility"/>
    <property type="evidence" value="ECO:0007669"/>
    <property type="project" value="InterPro"/>
</dbReference>
<keyword evidence="4" id="KW-0283">Flagellar rotation</keyword>
<evidence type="ECO:0000313" key="12">
    <source>
        <dbReference type="Proteomes" id="UP000262072"/>
    </source>
</evidence>
<evidence type="ECO:0000256" key="6">
    <source>
        <dbReference type="ARBA" id="ARBA00023136"/>
    </source>
</evidence>
<sequence>MGVIIALVVSFGALIIGFLGEGGHVGALISWTPALIVFGGTIGSSMLAFPVSDLKKIGRIMKSGLLYEQADLNQLVAYFYELSVKSKKDGLLSLESEVALNPDADPFLKKGIQSLVDGESHESISDSLGNEIDRIEERHKIGAAIFNSAGGTAPTMGIVGTVLGLVHVLEGLAEADMSSLGKSIASAFLATLYGLASANLIFLPMGNRLKINNQKELLEKELILEGILLLEKRVSPKTIQEKLMGFLNGDEKDEKNGSNTTVAKEVVSAT</sequence>
<keyword evidence="7" id="KW-0653">Protein transport</keyword>
<reference evidence="12" key="1">
    <citation type="submission" date="2018-05" db="EMBL/GenBank/DDBJ databases">
        <authorList>
            <person name="Strepis N."/>
        </authorList>
    </citation>
    <scope>NUCLEOTIDE SEQUENCE [LARGE SCALE GENOMIC DNA]</scope>
</reference>
<dbReference type="Pfam" id="PF20560">
    <property type="entry name" value="MotA_N"/>
    <property type="match status" value="1"/>
</dbReference>
<evidence type="ECO:0000256" key="1">
    <source>
        <dbReference type="ARBA" id="ARBA00004651"/>
    </source>
</evidence>
<evidence type="ECO:0000259" key="9">
    <source>
        <dbReference type="Pfam" id="PF01618"/>
    </source>
</evidence>
<dbReference type="InterPro" id="IPR002898">
    <property type="entry name" value="MotA_ExbB_proton_chnl"/>
</dbReference>
<dbReference type="InterPro" id="IPR046786">
    <property type="entry name" value="MotA_N"/>
</dbReference>
<feature type="transmembrane region" description="Helical" evidence="8">
    <location>
        <begin position="184"/>
        <end position="205"/>
    </location>
</feature>
<feature type="transmembrane region" description="Helical" evidence="8">
    <location>
        <begin position="32"/>
        <end position="52"/>
    </location>
</feature>
<evidence type="ECO:0000256" key="5">
    <source>
        <dbReference type="ARBA" id="ARBA00022989"/>
    </source>
</evidence>
<protein>
    <submittedName>
        <fullName evidence="11">Mota/tolq/exbb proton channel</fullName>
    </submittedName>
</protein>
<evidence type="ECO:0000256" key="8">
    <source>
        <dbReference type="SAM" id="Phobius"/>
    </source>
</evidence>
<dbReference type="GO" id="GO:0015031">
    <property type="term" value="P:protein transport"/>
    <property type="evidence" value="ECO:0007669"/>
    <property type="project" value="UniProtKB-KW"/>
</dbReference>
<keyword evidence="7" id="KW-0813">Transport</keyword>
<dbReference type="RefSeq" id="WP_119093732.1">
    <property type="nucleotide sequence ID" value="NZ_UNRR01000039.1"/>
</dbReference>
<evidence type="ECO:0000313" key="11">
    <source>
        <dbReference type="EMBL" id="SYZ79601.1"/>
    </source>
</evidence>
<evidence type="ECO:0000256" key="7">
    <source>
        <dbReference type="RuleBase" id="RU004057"/>
    </source>
</evidence>
<comment type="similarity">
    <text evidence="7">Belongs to the exbB/tolQ family.</text>
</comment>
<proteinExistence type="inferred from homology"/>
<keyword evidence="6 8" id="KW-0472">Membrane</keyword>
<accession>A0A383TJF6</accession>
<dbReference type="PANTHER" id="PTHR30433:SF3">
    <property type="entry name" value="MOTILITY PROTEIN A"/>
    <property type="match status" value="1"/>
</dbReference>
<keyword evidence="3 8" id="KW-0812">Transmembrane</keyword>
<dbReference type="GO" id="GO:0006935">
    <property type="term" value="P:chemotaxis"/>
    <property type="evidence" value="ECO:0007669"/>
    <property type="project" value="InterPro"/>
</dbReference>
<name>A0A383TJF6_9LACT</name>
<evidence type="ECO:0000256" key="3">
    <source>
        <dbReference type="ARBA" id="ARBA00022692"/>
    </source>
</evidence>
<dbReference type="Proteomes" id="UP000262072">
    <property type="component" value="Unassembled WGS sequence"/>
</dbReference>
<keyword evidence="5 8" id="KW-1133">Transmembrane helix</keyword>
<dbReference type="AlphaFoldDB" id="A0A383TJF6"/>
<evidence type="ECO:0000256" key="4">
    <source>
        <dbReference type="ARBA" id="ARBA00022779"/>
    </source>
</evidence>
<dbReference type="InterPro" id="IPR047055">
    <property type="entry name" value="MotA-like"/>
</dbReference>
<dbReference type="Pfam" id="PF01618">
    <property type="entry name" value="MotA_ExbB"/>
    <property type="match status" value="1"/>
</dbReference>
<feature type="domain" description="MotA/TolQ/ExbB proton channel" evidence="9">
    <location>
        <begin position="105"/>
        <end position="220"/>
    </location>
</feature>
<evidence type="ECO:0000259" key="10">
    <source>
        <dbReference type="Pfam" id="PF20560"/>
    </source>
</evidence>
<feature type="transmembrane region" description="Helical" evidence="8">
    <location>
        <begin position="144"/>
        <end position="169"/>
    </location>
</feature>
<dbReference type="PANTHER" id="PTHR30433">
    <property type="entry name" value="CHEMOTAXIS PROTEIN MOTA"/>
    <property type="match status" value="1"/>
</dbReference>
<organism evidence="11 12">
    <name type="scientific">Trichococcus shcherbakoviae</name>
    <dbReference type="NCBI Taxonomy" id="2094020"/>
    <lineage>
        <taxon>Bacteria</taxon>
        <taxon>Bacillati</taxon>
        <taxon>Bacillota</taxon>
        <taxon>Bacilli</taxon>
        <taxon>Lactobacillales</taxon>
        <taxon>Carnobacteriaceae</taxon>
        <taxon>Trichococcus</taxon>
    </lineage>
</organism>
<dbReference type="GO" id="GO:0005886">
    <property type="term" value="C:plasma membrane"/>
    <property type="evidence" value="ECO:0007669"/>
    <property type="project" value="UniProtKB-SubCell"/>
</dbReference>
<feature type="domain" description="Motility protein A N-terminal" evidence="10">
    <location>
        <begin position="4"/>
        <end position="90"/>
    </location>
</feature>
<dbReference type="EMBL" id="UNRR01000039">
    <property type="protein sequence ID" value="SYZ79601.1"/>
    <property type="molecule type" value="Genomic_DNA"/>
</dbReference>